<dbReference type="NCBIfam" id="TIGR00700">
    <property type="entry name" value="GABAtrnsam"/>
    <property type="match status" value="1"/>
</dbReference>
<dbReference type="RefSeq" id="WP_149771512.1">
    <property type="nucleotide sequence ID" value="NZ_VDFQ02000007.1"/>
</dbReference>
<dbReference type="InterPro" id="IPR015421">
    <property type="entry name" value="PyrdxlP-dep_Trfase_major"/>
</dbReference>
<dbReference type="Proteomes" id="UP000307768">
    <property type="component" value="Unassembled WGS sequence"/>
</dbReference>
<dbReference type="CDD" id="cd00610">
    <property type="entry name" value="OAT_like"/>
    <property type="match status" value="1"/>
</dbReference>
<evidence type="ECO:0000256" key="13">
    <source>
        <dbReference type="ARBA" id="ARBA00031787"/>
    </source>
</evidence>
<dbReference type="GO" id="GO:0047298">
    <property type="term" value="F:(S)-3-amino-2-methylpropionate transaminase activity"/>
    <property type="evidence" value="ECO:0007669"/>
    <property type="project" value="UniProtKB-EC"/>
</dbReference>
<gene>
    <name evidence="17" type="primary">gabT</name>
    <name evidence="17" type="ORF">FE697_020540</name>
</gene>
<dbReference type="GO" id="GO:0042802">
    <property type="term" value="F:identical protein binding"/>
    <property type="evidence" value="ECO:0007669"/>
    <property type="project" value="TreeGrafter"/>
</dbReference>
<evidence type="ECO:0000256" key="8">
    <source>
        <dbReference type="ARBA" id="ARBA00022679"/>
    </source>
</evidence>
<evidence type="ECO:0000256" key="6">
    <source>
        <dbReference type="ARBA" id="ARBA00012912"/>
    </source>
</evidence>
<dbReference type="OrthoDB" id="4510254at2"/>
<evidence type="ECO:0000256" key="3">
    <source>
        <dbReference type="ARBA" id="ARBA00005176"/>
    </source>
</evidence>
<sequence>MSLPAQKRILATAVPGPKSTKLHQQRTEEIAAGFGVTLPVFVEEAGGGIIVDVDGNHLIDLAAGIAVTSVGASHPDVVAAVKEQAERFTHTCFMVTEYEPAVDVAATLNRITPGDHEKRTALFTTGAEAVENAIKISRAYTGRSAVVVLTHAYHGRTLLTMSMTGKNVPYRDGFGPYAPEVYKVPSPYPYRWISGAESAGDDAYDLLVETVTSQIGAHNVAAIIVEPIQGEGGFIVPPEGYLSRVAAFAREHGIVFVADEIQAGLGRTGAMFAVDHEGVVPDLITTAKALGGGLPISAVTGRAEIMDAVGPGRLGGTYAANPIACAAARAALQVIERDDLPAKARRIEEIVRPRLEALTGDDSYVGEVRGRGAMLAMEFVEPGTTNPAPEAAKKVADYANSQGVLTLTCGTFGNVIRLLPPLVIGEDLLAEAVSVLEDAVEALA</sequence>
<dbReference type="NCBIfam" id="NF004714">
    <property type="entry name" value="PRK06058.1"/>
    <property type="match status" value="1"/>
</dbReference>
<dbReference type="InterPro" id="IPR015424">
    <property type="entry name" value="PyrdxlP-dep_Trfase"/>
</dbReference>
<organism evidence="17 18">
    <name type="scientific">Mumia zhuanghuii</name>
    <dbReference type="NCBI Taxonomy" id="2585211"/>
    <lineage>
        <taxon>Bacteria</taxon>
        <taxon>Bacillati</taxon>
        <taxon>Actinomycetota</taxon>
        <taxon>Actinomycetes</taxon>
        <taxon>Propionibacteriales</taxon>
        <taxon>Nocardioidaceae</taxon>
        <taxon>Mumia</taxon>
    </lineage>
</organism>
<dbReference type="AlphaFoldDB" id="A0A5Q6RJJ8"/>
<evidence type="ECO:0000256" key="4">
    <source>
        <dbReference type="ARBA" id="ARBA00008954"/>
    </source>
</evidence>
<comment type="catalytic activity">
    <reaction evidence="1">
        <text>(S)-3-amino-2-methylpropanoate + 2-oxoglutarate = 2-methyl-3-oxopropanoate + L-glutamate</text>
        <dbReference type="Rhea" id="RHEA:13993"/>
        <dbReference type="ChEBI" id="CHEBI:16810"/>
        <dbReference type="ChEBI" id="CHEBI:29985"/>
        <dbReference type="ChEBI" id="CHEBI:57700"/>
        <dbReference type="ChEBI" id="CHEBI:58655"/>
        <dbReference type="EC" id="2.6.1.22"/>
    </reaction>
</comment>
<protein>
    <recommendedName>
        <fullName evidence="12">(S)-3-amino-2-methylpropionate transaminase</fullName>
        <ecNumber evidence="6">2.6.1.19</ecNumber>
        <ecNumber evidence="5">2.6.1.22</ecNumber>
    </recommendedName>
    <alternativeName>
        <fullName evidence="13">GABA aminotransferase</fullName>
    </alternativeName>
    <alternativeName>
        <fullName evidence="11">Gamma-amino-N-butyrate transaminase</fullName>
    </alternativeName>
    <alternativeName>
        <fullName evidence="15">Glutamate:succinic semialdehyde transaminase</fullName>
    </alternativeName>
    <alternativeName>
        <fullName evidence="10">L-AIBAT</fullName>
    </alternativeName>
</protein>
<evidence type="ECO:0000256" key="15">
    <source>
        <dbReference type="ARBA" id="ARBA00050054"/>
    </source>
</evidence>
<evidence type="ECO:0000256" key="16">
    <source>
        <dbReference type="RuleBase" id="RU003560"/>
    </source>
</evidence>
<dbReference type="EC" id="2.6.1.22" evidence="5"/>
<dbReference type="InterPro" id="IPR005814">
    <property type="entry name" value="Aminotrans_3"/>
</dbReference>
<dbReference type="GO" id="GO:0009448">
    <property type="term" value="P:gamma-aminobutyric acid metabolic process"/>
    <property type="evidence" value="ECO:0007669"/>
    <property type="project" value="InterPro"/>
</dbReference>
<evidence type="ECO:0000256" key="1">
    <source>
        <dbReference type="ARBA" id="ARBA00001750"/>
    </source>
</evidence>
<evidence type="ECO:0000256" key="11">
    <source>
        <dbReference type="ARBA" id="ARBA00030204"/>
    </source>
</evidence>
<dbReference type="Gene3D" id="3.40.640.10">
    <property type="entry name" value="Type I PLP-dependent aspartate aminotransferase-like (Major domain)"/>
    <property type="match status" value="1"/>
</dbReference>
<evidence type="ECO:0000256" key="14">
    <source>
        <dbReference type="ARBA" id="ARBA00048021"/>
    </source>
</evidence>
<dbReference type="PANTHER" id="PTHR11986">
    <property type="entry name" value="AMINOTRANSFERASE CLASS III"/>
    <property type="match status" value="1"/>
</dbReference>
<reference evidence="17 18" key="1">
    <citation type="submission" date="2019-09" db="EMBL/GenBank/DDBJ databases">
        <title>Mumia zhuanghuii sp. nov. isolated from the intestinal contents of plateau pika (Ochotona curzoniae) in the Qinghai-Tibet plateau of China.</title>
        <authorList>
            <person name="Tian Z."/>
        </authorList>
    </citation>
    <scope>NUCLEOTIDE SEQUENCE [LARGE SCALE GENOMIC DNA]</scope>
    <source>
        <strain evidence="18">350</strain>
    </source>
</reference>
<evidence type="ECO:0000256" key="2">
    <source>
        <dbReference type="ARBA" id="ARBA00001933"/>
    </source>
</evidence>
<dbReference type="InterPro" id="IPR050103">
    <property type="entry name" value="Class-III_PLP-dep_AT"/>
</dbReference>
<name>A0A5Q6RJJ8_9ACTN</name>
<dbReference type="Pfam" id="PF00202">
    <property type="entry name" value="Aminotran_3"/>
    <property type="match status" value="1"/>
</dbReference>
<evidence type="ECO:0000256" key="7">
    <source>
        <dbReference type="ARBA" id="ARBA00022576"/>
    </source>
</evidence>
<dbReference type="InterPro" id="IPR049704">
    <property type="entry name" value="Aminotrans_3_PPA_site"/>
</dbReference>
<comment type="cofactor">
    <cofactor evidence="2">
        <name>pyridoxal 5'-phosphate</name>
        <dbReference type="ChEBI" id="CHEBI:597326"/>
    </cofactor>
</comment>
<evidence type="ECO:0000256" key="10">
    <source>
        <dbReference type="ARBA" id="ARBA00029760"/>
    </source>
</evidence>
<comment type="similarity">
    <text evidence="4 16">Belongs to the class-III pyridoxal-phosphate-dependent aminotransferase family.</text>
</comment>
<dbReference type="PROSITE" id="PS00600">
    <property type="entry name" value="AA_TRANSFER_CLASS_3"/>
    <property type="match status" value="1"/>
</dbReference>
<comment type="catalytic activity">
    <reaction evidence="14">
        <text>4-aminobutanoate + 2-oxoglutarate = succinate semialdehyde + L-glutamate</text>
        <dbReference type="Rhea" id="RHEA:23352"/>
        <dbReference type="ChEBI" id="CHEBI:16810"/>
        <dbReference type="ChEBI" id="CHEBI:29985"/>
        <dbReference type="ChEBI" id="CHEBI:57706"/>
        <dbReference type="ChEBI" id="CHEBI:59888"/>
        <dbReference type="EC" id="2.6.1.19"/>
    </reaction>
</comment>
<dbReference type="Gene3D" id="3.90.1150.10">
    <property type="entry name" value="Aspartate Aminotransferase, domain 1"/>
    <property type="match status" value="1"/>
</dbReference>
<comment type="pathway">
    <text evidence="3">Amino-acid degradation; 4-aminobutanoate degradation.</text>
</comment>
<evidence type="ECO:0000256" key="9">
    <source>
        <dbReference type="ARBA" id="ARBA00022898"/>
    </source>
</evidence>
<keyword evidence="7 17" id="KW-0032">Aminotransferase</keyword>
<keyword evidence="8 17" id="KW-0808">Transferase</keyword>
<proteinExistence type="inferred from homology"/>
<dbReference type="EMBL" id="VDFQ02000007">
    <property type="protein sequence ID" value="KAA1418223.1"/>
    <property type="molecule type" value="Genomic_DNA"/>
</dbReference>
<evidence type="ECO:0000256" key="5">
    <source>
        <dbReference type="ARBA" id="ARBA00012876"/>
    </source>
</evidence>
<dbReference type="EC" id="2.6.1.19" evidence="6"/>
<dbReference type="SUPFAM" id="SSF53383">
    <property type="entry name" value="PLP-dependent transferases"/>
    <property type="match status" value="1"/>
</dbReference>
<accession>A0A5Q6RJJ8</accession>
<dbReference type="InterPro" id="IPR004632">
    <property type="entry name" value="4NH2But_aminotransferase_bac"/>
</dbReference>
<evidence type="ECO:0000313" key="18">
    <source>
        <dbReference type="Proteomes" id="UP000307768"/>
    </source>
</evidence>
<comment type="caution">
    <text evidence="17">The sequence shown here is derived from an EMBL/GenBank/DDBJ whole genome shotgun (WGS) entry which is preliminary data.</text>
</comment>
<keyword evidence="9 16" id="KW-0663">Pyridoxal phosphate</keyword>
<dbReference type="InterPro" id="IPR015422">
    <property type="entry name" value="PyrdxlP-dep_Trfase_small"/>
</dbReference>
<dbReference type="FunFam" id="3.40.640.10:FF:000013">
    <property type="entry name" value="4-aminobutyrate aminotransferase"/>
    <property type="match status" value="1"/>
</dbReference>
<dbReference type="GO" id="GO:0034386">
    <property type="term" value="F:4-aminobutyrate:2-oxoglutarate transaminase activity"/>
    <property type="evidence" value="ECO:0007669"/>
    <property type="project" value="UniProtKB-EC"/>
</dbReference>
<dbReference type="GO" id="GO:0030170">
    <property type="term" value="F:pyridoxal phosphate binding"/>
    <property type="evidence" value="ECO:0007669"/>
    <property type="project" value="InterPro"/>
</dbReference>
<evidence type="ECO:0000256" key="12">
    <source>
        <dbReference type="ARBA" id="ARBA00030857"/>
    </source>
</evidence>
<dbReference type="PIRSF" id="PIRSF000521">
    <property type="entry name" value="Transaminase_4ab_Lys_Orn"/>
    <property type="match status" value="1"/>
</dbReference>
<evidence type="ECO:0000313" key="17">
    <source>
        <dbReference type="EMBL" id="KAA1418223.1"/>
    </source>
</evidence>